<reference evidence="2" key="1">
    <citation type="journal article" date="2022" name="Int. J. Mol. Sci.">
        <title>Draft Genome of Tanacetum Coccineum: Genomic Comparison of Closely Related Tanacetum-Family Plants.</title>
        <authorList>
            <person name="Yamashiro T."/>
            <person name="Shiraishi A."/>
            <person name="Nakayama K."/>
            <person name="Satake H."/>
        </authorList>
    </citation>
    <scope>NUCLEOTIDE SEQUENCE</scope>
</reference>
<dbReference type="Proteomes" id="UP001151760">
    <property type="component" value="Unassembled WGS sequence"/>
</dbReference>
<sequence>MIKTLHPLSSSYVEWGFLGLPRWQMEFSEGSYLGTIKDCSRFGDHKAEKEGRNIRKEAKGKNSRDETLQDCDFAELDVDNAMENVEGDAETQGRDTVEQITTNGDTVNTASIDVSVVGPSNVSTVDPSTSTARDIFEDEMMTNVDTLVAIRSIRPRTTSVIIHDVEEEPRRSTPAPTAQPSSKDKGKALMVEPEKPLKNLRKAQI</sequence>
<feature type="region of interest" description="Disordered" evidence="1">
    <location>
        <begin position="164"/>
        <end position="205"/>
    </location>
</feature>
<accession>A0ABQ5IUA0</accession>
<protein>
    <submittedName>
        <fullName evidence="2">Uncharacterized protein</fullName>
    </submittedName>
</protein>
<evidence type="ECO:0000313" key="2">
    <source>
        <dbReference type="EMBL" id="GJU03295.1"/>
    </source>
</evidence>
<keyword evidence="3" id="KW-1185">Reference proteome</keyword>
<dbReference type="EMBL" id="BQNB010021138">
    <property type="protein sequence ID" value="GJU03295.1"/>
    <property type="molecule type" value="Genomic_DNA"/>
</dbReference>
<comment type="caution">
    <text evidence="2">The sequence shown here is derived from an EMBL/GenBank/DDBJ whole genome shotgun (WGS) entry which is preliminary data.</text>
</comment>
<reference evidence="2" key="2">
    <citation type="submission" date="2022-01" db="EMBL/GenBank/DDBJ databases">
        <authorList>
            <person name="Yamashiro T."/>
            <person name="Shiraishi A."/>
            <person name="Satake H."/>
            <person name="Nakayama K."/>
        </authorList>
    </citation>
    <scope>NUCLEOTIDE SEQUENCE</scope>
</reference>
<evidence type="ECO:0000256" key="1">
    <source>
        <dbReference type="SAM" id="MobiDB-lite"/>
    </source>
</evidence>
<organism evidence="2 3">
    <name type="scientific">Tanacetum coccineum</name>
    <dbReference type="NCBI Taxonomy" id="301880"/>
    <lineage>
        <taxon>Eukaryota</taxon>
        <taxon>Viridiplantae</taxon>
        <taxon>Streptophyta</taxon>
        <taxon>Embryophyta</taxon>
        <taxon>Tracheophyta</taxon>
        <taxon>Spermatophyta</taxon>
        <taxon>Magnoliopsida</taxon>
        <taxon>eudicotyledons</taxon>
        <taxon>Gunneridae</taxon>
        <taxon>Pentapetalae</taxon>
        <taxon>asterids</taxon>
        <taxon>campanulids</taxon>
        <taxon>Asterales</taxon>
        <taxon>Asteraceae</taxon>
        <taxon>Asteroideae</taxon>
        <taxon>Anthemideae</taxon>
        <taxon>Anthemidinae</taxon>
        <taxon>Tanacetum</taxon>
    </lineage>
</organism>
<proteinExistence type="predicted"/>
<name>A0ABQ5IUA0_9ASTR</name>
<evidence type="ECO:0000313" key="3">
    <source>
        <dbReference type="Proteomes" id="UP001151760"/>
    </source>
</evidence>
<gene>
    <name evidence="2" type="ORF">Tco_1113633</name>
</gene>
<feature type="compositionally biased region" description="Basic and acidic residues" evidence="1">
    <location>
        <begin position="182"/>
        <end position="197"/>
    </location>
</feature>